<dbReference type="OrthoDB" id="582148at2"/>
<gene>
    <name evidence="1" type="ORF">F0Q45_09400</name>
</gene>
<reference evidence="1 2" key="1">
    <citation type="submission" date="2019-09" db="EMBL/GenBank/DDBJ databases">
        <title>Report of infection by Mycobacterium simiae a patient suffering from pulmonary tuberculosis.</title>
        <authorList>
            <person name="Mohanty P.S."/>
            <person name="Bansal A.K."/>
            <person name="Singh H."/>
            <person name="Sharma S."/>
            <person name="Patil S.A."/>
            <person name="Upadhaya P."/>
            <person name="Singh P.K."/>
            <person name="Kumar D."/>
            <person name="Kumar S."/>
            <person name="Singh R.K."/>
            <person name="Chaudhary B."/>
        </authorList>
    </citation>
    <scope>NUCLEOTIDE SEQUENCE [LARGE SCALE GENOMIC DNA]</scope>
    <source>
        <strain evidence="1 2">JAL-560-SIM</strain>
    </source>
</reference>
<keyword evidence="2" id="KW-1185">Reference proteome</keyword>
<evidence type="ECO:0000313" key="1">
    <source>
        <dbReference type="EMBL" id="KAA1250473.1"/>
    </source>
</evidence>
<evidence type="ECO:0000313" key="2">
    <source>
        <dbReference type="Proteomes" id="UP000324701"/>
    </source>
</evidence>
<organism evidence="1 2">
    <name type="scientific">Mycobacterium simiae</name>
    <name type="common">Mycobacterium habana</name>
    <dbReference type="NCBI Taxonomy" id="1784"/>
    <lineage>
        <taxon>Bacteria</taxon>
        <taxon>Bacillati</taxon>
        <taxon>Actinomycetota</taxon>
        <taxon>Actinomycetes</taxon>
        <taxon>Mycobacteriales</taxon>
        <taxon>Mycobacteriaceae</taxon>
        <taxon>Mycobacterium</taxon>
        <taxon>Mycobacterium simiae complex</taxon>
    </lineage>
</organism>
<evidence type="ECO:0008006" key="3">
    <source>
        <dbReference type="Google" id="ProtNLM"/>
    </source>
</evidence>
<dbReference type="EMBL" id="VTZN01000043">
    <property type="protein sequence ID" value="KAA1250473.1"/>
    <property type="molecule type" value="Genomic_DNA"/>
</dbReference>
<name>A0A5B1BSX7_MYCSI</name>
<comment type="caution">
    <text evidence="1">The sequence shown here is derived from an EMBL/GenBank/DDBJ whole genome shotgun (WGS) entry which is preliminary data.</text>
</comment>
<proteinExistence type="predicted"/>
<accession>A0A5B1BSX7</accession>
<sequence>MTARYDGGGLTLDDAGITIPFATSKKVAYRDIKGIKTEQMGWASGKGRFGGASDPRYWFPLDIHRGSKTTLLILDVGRRVRPCMTPEDPDRVVELLKSRVPAS</sequence>
<dbReference type="RefSeq" id="WP_149653693.1">
    <property type="nucleotide sequence ID" value="NZ_VTZN01000043.1"/>
</dbReference>
<dbReference type="AlphaFoldDB" id="A0A5B1BSX7"/>
<dbReference type="Proteomes" id="UP000324701">
    <property type="component" value="Unassembled WGS sequence"/>
</dbReference>
<protein>
    <recommendedName>
        <fullName evidence="3">Bacterial Pleckstrin homology domain-containing protein</fullName>
    </recommendedName>
</protein>